<dbReference type="Proteomes" id="UP000182517">
    <property type="component" value="Chromosome"/>
</dbReference>
<dbReference type="RefSeq" id="WP_072283314.1">
    <property type="nucleotide sequence ID" value="NZ_CP015519.1"/>
</dbReference>
<dbReference type="Gene3D" id="2.60.40.4380">
    <property type="entry name" value="Translational regulator CsrA"/>
    <property type="match status" value="1"/>
</dbReference>
<evidence type="ECO:0000313" key="6">
    <source>
        <dbReference type="EMBL" id="APG27347.1"/>
    </source>
</evidence>
<dbReference type="NCBIfam" id="TIGR00202">
    <property type="entry name" value="csrA"/>
    <property type="match status" value="1"/>
</dbReference>
<dbReference type="InterPro" id="IPR003751">
    <property type="entry name" value="CsrA"/>
</dbReference>
<dbReference type="GO" id="GO:0048027">
    <property type="term" value="F:mRNA 5'-UTR binding"/>
    <property type="evidence" value="ECO:0007669"/>
    <property type="project" value="UniProtKB-UniRule"/>
</dbReference>
<accession>A0A1L3GN31</accession>
<evidence type="ECO:0000256" key="3">
    <source>
        <dbReference type="ARBA" id="ARBA00022845"/>
    </source>
</evidence>
<dbReference type="KEGG" id="pef:A7E78_05510"/>
<keyword evidence="1 5" id="KW-0963">Cytoplasm</keyword>
<keyword evidence="3 5" id="KW-0810">Translation regulation</keyword>
<dbReference type="GO" id="GO:1902208">
    <property type="term" value="P:regulation of bacterial-type flagellum assembly"/>
    <property type="evidence" value="ECO:0007669"/>
    <property type="project" value="UniProtKB-UniRule"/>
</dbReference>
<keyword evidence="4 5" id="KW-0694">RNA-binding</keyword>
<dbReference type="GO" id="GO:0045947">
    <property type="term" value="P:negative regulation of translational initiation"/>
    <property type="evidence" value="ECO:0007669"/>
    <property type="project" value="UniProtKB-UniRule"/>
</dbReference>
<evidence type="ECO:0000256" key="2">
    <source>
        <dbReference type="ARBA" id="ARBA00022491"/>
    </source>
</evidence>
<dbReference type="SUPFAM" id="SSF117130">
    <property type="entry name" value="CsrA-like"/>
    <property type="match status" value="1"/>
</dbReference>
<evidence type="ECO:0000313" key="7">
    <source>
        <dbReference type="Proteomes" id="UP000182517"/>
    </source>
</evidence>
<evidence type="ECO:0000256" key="5">
    <source>
        <dbReference type="HAMAP-Rule" id="MF_00167"/>
    </source>
</evidence>
<dbReference type="FunFam" id="2.60.40.4380:FF:000002">
    <property type="entry name" value="Translational regulator CsrA"/>
    <property type="match status" value="1"/>
</dbReference>
<evidence type="ECO:0000256" key="4">
    <source>
        <dbReference type="ARBA" id="ARBA00022884"/>
    </source>
</evidence>
<comment type="subcellular location">
    <subcellularLocation>
        <location evidence="5">Cytoplasm</location>
    </subcellularLocation>
</comment>
<comment type="subunit">
    <text evidence="5">Homodimer; the beta-strands of each monomer intercalate to form a hydrophobic core, while the alpha-helices form wings that extend away from the core.</text>
</comment>
<dbReference type="PANTHER" id="PTHR34984">
    <property type="entry name" value="CARBON STORAGE REGULATOR"/>
    <property type="match status" value="1"/>
</dbReference>
<gene>
    <name evidence="5" type="primary">csrA</name>
    <name evidence="6" type="ORF">A7E78_05510</name>
</gene>
<protein>
    <recommendedName>
        <fullName evidence="5">Translational regulator CsrA</fullName>
    </recommendedName>
</protein>
<proteinExistence type="inferred from homology"/>
<dbReference type="OrthoDB" id="9809061at2"/>
<name>A0A1L3GN31_9BACT</name>
<dbReference type="HAMAP" id="MF_00167">
    <property type="entry name" value="CsrA"/>
    <property type="match status" value="1"/>
</dbReference>
<dbReference type="GO" id="GO:0006402">
    <property type="term" value="P:mRNA catabolic process"/>
    <property type="evidence" value="ECO:0007669"/>
    <property type="project" value="InterPro"/>
</dbReference>
<dbReference type="GO" id="GO:0005829">
    <property type="term" value="C:cytosol"/>
    <property type="evidence" value="ECO:0007669"/>
    <property type="project" value="TreeGrafter"/>
</dbReference>
<comment type="similarity">
    <text evidence="5">Belongs to the CsrA/RsmA family.</text>
</comment>
<comment type="function">
    <text evidence="5">A translational regulator that binds mRNA to regulate translation initiation and/or mRNA stability. Usually binds in the 5'-UTR at or near the Shine-Dalgarno sequence preventing ribosome-binding, thus repressing translation. Its main target seems to be the major flagellin gene, while its function is anatagonized by FliW.</text>
</comment>
<dbReference type="GO" id="GO:0044781">
    <property type="term" value="P:bacterial-type flagellum organization"/>
    <property type="evidence" value="ECO:0007669"/>
    <property type="project" value="UniProtKB-KW"/>
</dbReference>
<dbReference type="AlphaFoldDB" id="A0A1L3GN31"/>
<organism evidence="6 7">
    <name type="scientific">Syntrophotalea acetylenivorans</name>
    <dbReference type="NCBI Taxonomy" id="1842532"/>
    <lineage>
        <taxon>Bacteria</taxon>
        <taxon>Pseudomonadati</taxon>
        <taxon>Thermodesulfobacteriota</taxon>
        <taxon>Desulfuromonadia</taxon>
        <taxon>Desulfuromonadales</taxon>
        <taxon>Syntrophotaleaceae</taxon>
        <taxon>Syntrophotalea</taxon>
    </lineage>
</organism>
<reference evidence="6 7" key="1">
    <citation type="journal article" date="2017" name="Genome Announc.">
        <title>Complete Genome Sequences of Two Acetylene-Fermenting Pelobacter acetylenicus Strains.</title>
        <authorList>
            <person name="Sutton J.M."/>
            <person name="Baesman S.M."/>
            <person name="Fierst J.L."/>
            <person name="Poret-Peterson A.T."/>
            <person name="Oremland R.S."/>
            <person name="Dunlap D.S."/>
            <person name="Akob D.M."/>
        </authorList>
    </citation>
    <scope>NUCLEOTIDE SEQUENCE [LARGE SCALE GENOMIC DNA]</scope>
    <source>
        <strain evidence="6 7">SFB93</strain>
    </source>
</reference>
<keyword evidence="2 5" id="KW-0678">Repressor</keyword>
<keyword evidence="5" id="KW-1005">Bacterial flagellum biogenesis</keyword>
<sequence length="80" mass="8870">MLVLTRKTGEGIIIGDNIRITVVEIKGGGIRLGIDAPSDKKIYRQEVFDRICQENKEALQWNLADLNALSTSLTQKKGQS</sequence>
<dbReference type="STRING" id="1842532.A7E78_05510"/>
<evidence type="ECO:0000256" key="1">
    <source>
        <dbReference type="ARBA" id="ARBA00022490"/>
    </source>
</evidence>
<keyword evidence="7" id="KW-1185">Reference proteome</keyword>
<dbReference type="NCBIfam" id="NF002469">
    <property type="entry name" value="PRK01712.1"/>
    <property type="match status" value="1"/>
</dbReference>
<dbReference type="Pfam" id="PF02599">
    <property type="entry name" value="CsrA"/>
    <property type="match status" value="1"/>
</dbReference>
<dbReference type="PANTHER" id="PTHR34984:SF1">
    <property type="entry name" value="CARBON STORAGE REGULATOR"/>
    <property type="match status" value="1"/>
</dbReference>
<dbReference type="EMBL" id="CP015519">
    <property type="protein sequence ID" value="APG27347.1"/>
    <property type="molecule type" value="Genomic_DNA"/>
</dbReference>
<dbReference type="GO" id="GO:0006109">
    <property type="term" value="P:regulation of carbohydrate metabolic process"/>
    <property type="evidence" value="ECO:0007669"/>
    <property type="project" value="InterPro"/>
</dbReference>
<dbReference type="InterPro" id="IPR036107">
    <property type="entry name" value="CsrA_sf"/>
</dbReference>